<protein>
    <submittedName>
        <fullName evidence="2">Uncharacterized protein</fullName>
    </submittedName>
</protein>
<evidence type="ECO:0000313" key="2">
    <source>
        <dbReference type="EMBL" id="ACL44945.1"/>
    </source>
</evidence>
<dbReference type="KEGG" id="cyn:Cyan7425_2590"/>
<evidence type="ECO:0000256" key="1">
    <source>
        <dbReference type="SAM" id="SignalP"/>
    </source>
</evidence>
<name>B8HYE2_CYAP4</name>
<reference evidence="2" key="1">
    <citation type="submission" date="2009-01" db="EMBL/GenBank/DDBJ databases">
        <title>Complete sequence of chromosome Cyanothece sp. PCC 7425.</title>
        <authorList>
            <consortium name="US DOE Joint Genome Institute"/>
            <person name="Lucas S."/>
            <person name="Copeland A."/>
            <person name="Lapidus A."/>
            <person name="Glavina del Rio T."/>
            <person name="Dalin E."/>
            <person name="Tice H."/>
            <person name="Bruce D."/>
            <person name="Goodwin L."/>
            <person name="Pitluck S."/>
            <person name="Sims D."/>
            <person name="Meineke L."/>
            <person name="Brettin T."/>
            <person name="Detter J.C."/>
            <person name="Han C."/>
            <person name="Larimer F."/>
            <person name="Land M."/>
            <person name="Hauser L."/>
            <person name="Kyrpides N."/>
            <person name="Ovchinnikova G."/>
            <person name="Liberton M."/>
            <person name="Stoeckel J."/>
            <person name="Banerjee A."/>
            <person name="Singh A."/>
            <person name="Page L."/>
            <person name="Sato H."/>
            <person name="Zhao L."/>
            <person name="Sherman L."/>
            <person name="Pakrasi H."/>
            <person name="Richardson P."/>
        </authorList>
    </citation>
    <scope>NUCLEOTIDE SEQUENCE</scope>
    <source>
        <strain evidence="2">PCC 7425</strain>
    </source>
</reference>
<dbReference type="EMBL" id="CP001344">
    <property type="protein sequence ID" value="ACL44945.1"/>
    <property type="molecule type" value="Genomic_DNA"/>
</dbReference>
<accession>B8HYE2</accession>
<dbReference type="AlphaFoldDB" id="B8HYE2"/>
<dbReference type="OrthoDB" id="9816001at2"/>
<gene>
    <name evidence="2" type="ordered locus">Cyan7425_2590</name>
</gene>
<keyword evidence="1" id="KW-0732">Signal</keyword>
<feature type="signal peptide" evidence="1">
    <location>
        <begin position="1"/>
        <end position="22"/>
    </location>
</feature>
<sequence>MKTNLGSIAGISKAALVFSLMAATPLLVTTPQGAARAGDVRLSPAEAQNLGGSRAMPPLGSGEYGTDVDNENNAKTGTPDGDMDVYLFKSDTKAPIEFNIILPSSAAGKSGTLRMDVYDVDATCSSPPCEVDKVYLNGTQIGVLNGQNNTSGVNIFNIPPGLLKAGKNLVKVDIDTLNGSWAVEVDWGIIKLAGTTSTTLDITRAWVAPVRQKAGNFVNFFAELSGKVDKVEVVINNQTIQLTDPDGDRTWSGQWQIPTSLGGRSLPFTMRAIKGGSVVSPMATSQGYEISCCEIPADWRSIVLT</sequence>
<dbReference type="HOGENOM" id="CLU_911266_0_0_3"/>
<proteinExistence type="predicted"/>
<organism evidence="2">
    <name type="scientific">Cyanothece sp. (strain PCC 7425 / ATCC 29141)</name>
    <dbReference type="NCBI Taxonomy" id="395961"/>
    <lineage>
        <taxon>Bacteria</taxon>
        <taxon>Bacillati</taxon>
        <taxon>Cyanobacteriota</taxon>
        <taxon>Cyanophyceae</taxon>
        <taxon>Gomontiellales</taxon>
        <taxon>Cyanothecaceae</taxon>
        <taxon>Cyanothece</taxon>
    </lineage>
</organism>
<feature type="chain" id="PRO_5002871328" evidence="1">
    <location>
        <begin position="23"/>
        <end position="305"/>
    </location>
</feature>